<proteinExistence type="predicted"/>
<reference evidence="2 3" key="1">
    <citation type="submission" date="2019-02" db="EMBL/GenBank/DDBJ databases">
        <authorList>
            <consortium name="Pathogen Informatics"/>
        </authorList>
    </citation>
    <scope>NUCLEOTIDE SEQUENCE [LARGE SCALE GENOMIC DNA]</scope>
    <source>
        <strain evidence="2 3">3012STDY6944375</strain>
    </source>
</reference>
<protein>
    <submittedName>
        <fullName evidence="2">Uncharacterized protein</fullName>
    </submittedName>
</protein>
<dbReference type="RefSeq" id="WP_130913894.1">
    <property type="nucleotide sequence ID" value="NZ_LR215974.1"/>
</dbReference>
<keyword evidence="1" id="KW-1133">Transmembrane helix</keyword>
<organism evidence="2 3">
    <name type="scientific">Chryseobacterium taihuense</name>
    <dbReference type="NCBI Taxonomy" id="1141221"/>
    <lineage>
        <taxon>Bacteria</taxon>
        <taxon>Pseudomonadati</taxon>
        <taxon>Bacteroidota</taxon>
        <taxon>Flavobacteriia</taxon>
        <taxon>Flavobacteriales</taxon>
        <taxon>Weeksellaceae</taxon>
        <taxon>Chryseobacterium group</taxon>
        <taxon>Chryseobacterium</taxon>
    </lineage>
</organism>
<evidence type="ECO:0000313" key="3">
    <source>
        <dbReference type="Proteomes" id="UP000290013"/>
    </source>
</evidence>
<feature type="transmembrane region" description="Helical" evidence="1">
    <location>
        <begin position="183"/>
        <end position="199"/>
    </location>
</feature>
<dbReference type="EMBL" id="LR215974">
    <property type="protein sequence ID" value="VFB03227.1"/>
    <property type="molecule type" value="Genomic_DNA"/>
</dbReference>
<dbReference type="KEGG" id="ctai:NCTC12078_01221"/>
<keyword evidence="1" id="KW-0472">Membrane</keyword>
<feature type="transmembrane region" description="Helical" evidence="1">
    <location>
        <begin position="49"/>
        <end position="67"/>
    </location>
</feature>
<gene>
    <name evidence="2" type="ORF">NCTC12078_01221</name>
</gene>
<keyword evidence="1" id="KW-0812">Transmembrane</keyword>
<dbReference type="Proteomes" id="UP000290013">
    <property type="component" value="Chromosome"/>
</dbReference>
<evidence type="ECO:0000256" key="1">
    <source>
        <dbReference type="SAM" id="Phobius"/>
    </source>
</evidence>
<dbReference type="AlphaFoldDB" id="A0A4U8WAB3"/>
<evidence type="ECO:0000313" key="2">
    <source>
        <dbReference type="EMBL" id="VFB03227.1"/>
    </source>
</evidence>
<name>A0A4U8WAB3_9FLAO</name>
<accession>A0A4U8WAB3</accession>
<sequence>MKFSSKTKVNNYKSTTYTIKEPLCDLEKAKITNLDNKKKIKLEFYEQRWFKLICFFTFFSWLFYITHTPFEIEKNELVELSVTVDKEWKSGGNRNPIKLYFNVKEYSNRFGIYVGGIYGRWTEVTQTLQQNAKIKIRIHESNENKLNKENEVIPIYYLKNDKSDIVFNEDNFNEGEKSSSSRVLAFFIIIFILGLWKILTE</sequence>